<evidence type="ECO:0000313" key="2">
    <source>
        <dbReference type="Proteomes" id="UP000789860"/>
    </source>
</evidence>
<reference evidence="1" key="1">
    <citation type="submission" date="2021-06" db="EMBL/GenBank/DDBJ databases">
        <authorList>
            <person name="Kallberg Y."/>
            <person name="Tangrot J."/>
            <person name="Rosling A."/>
        </authorList>
    </citation>
    <scope>NUCLEOTIDE SEQUENCE</scope>
    <source>
        <strain evidence="1">AU212A</strain>
    </source>
</reference>
<dbReference type="EMBL" id="CAJVPM010013701">
    <property type="protein sequence ID" value="CAG8596551.1"/>
    <property type="molecule type" value="Genomic_DNA"/>
</dbReference>
<accession>A0ACA9MK52</accession>
<feature type="non-terminal residue" evidence="1">
    <location>
        <position position="1"/>
    </location>
</feature>
<gene>
    <name evidence="1" type="ORF">SCALOS_LOCUS6774</name>
</gene>
<evidence type="ECO:0000313" key="1">
    <source>
        <dbReference type="EMBL" id="CAG8596551.1"/>
    </source>
</evidence>
<sequence length="147" mass="17075">AYPFSDNENIDLDDSKLTDTSPQDDILDFSANSNKAYDASENIVTVEEFKPSENIVTAEEFKPYLENLVKTNDHLFNLFKPHYRKFKVIMLPISKGYHYVYKVIVTPKSKFGKPKIYDIYVTPLRKKKCLEIVSIPRHAPSQWKAKL</sequence>
<dbReference type="Proteomes" id="UP000789860">
    <property type="component" value="Unassembled WGS sequence"/>
</dbReference>
<comment type="caution">
    <text evidence="1">The sequence shown here is derived from an EMBL/GenBank/DDBJ whole genome shotgun (WGS) entry which is preliminary data.</text>
</comment>
<protein>
    <submittedName>
        <fullName evidence="1">11322_t:CDS:1</fullName>
    </submittedName>
</protein>
<name>A0ACA9MK52_9GLOM</name>
<keyword evidence="2" id="KW-1185">Reference proteome</keyword>
<organism evidence="1 2">
    <name type="scientific">Scutellospora calospora</name>
    <dbReference type="NCBI Taxonomy" id="85575"/>
    <lineage>
        <taxon>Eukaryota</taxon>
        <taxon>Fungi</taxon>
        <taxon>Fungi incertae sedis</taxon>
        <taxon>Mucoromycota</taxon>
        <taxon>Glomeromycotina</taxon>
        <taxon>Glomeromycetes</taxon>
        <taxon>Diversisporales</taxon>
        <taxon>Gigasporaceae</taxon>
        <taxon>Scutellospora</taxon>
    </lineage>
</organism>
<proteinExistence type="predicted"/>